<proteinExistence type="predicted"/>
<dbReference type="InterPro" id="IPR009057">
    <property type="entry name" value="Homeodomain-like_sf"/>
</dbReference>
<feature type="domain" description="HTH tetR-type" evidence="3">
    <location>
        <begin position="11"/>
        <end position="71"/>
    </location>
</feature>
<dbReference type="PANTHER" id="PTHR43479">
    <property type="entry name" value="ACREF/ENVCD OPERON REPRESSOR-RELATED"/>
    <property type="match status" value="1"/>
</dbReference>
<dbReference type="GO" id="GO:0003677">
    <property type="term" value="F:DNA binding"/>
    <property type="evidence" value="ECO:0007669"/>
    <property type="project" value="UniProtKB-UniRule"/>
</dbReference>
<dbReference type="InterPro" id="IPR050624">
    <property type="entry name" value="HTH-type_Tx_Regulator"/>
</dbReference>
<dbReference type="Proteomes" id="UP000612362">
    <property type="component" value="Unassembled WGS sequence"/>
</dbReference>
<sequence>MSQNSSDLRVRRTHKLLREAFIELVEERGFDAITVGEIAQRAMVSRAAFYRYYQDKYDMVEQIFEEVMQVILRDIDALRHDHFSALGLSYEPASWDKLIEFVHDKDTIPEPWVRLFEHFAEFEHLYRVLLGRKGSPWFVQKMRSYLSELMAERFQTLLVSPGRALKGFASDLLATQMVETITWWLEEGRPYTPQQIATYSYRLILVNLREMSTW</sequence>
<evidence type="ECO:0000256" key="1">
    <source>
        <dbReference type="ARBA" id="ARBA00023125"/>
    </source>
</evidence>
<dbReference type="AlphaFoldDB" id="A0A8J3I8B9"/>
<dbReference type="PROSITE" id="PS50977">
    <property type="entry name" value="HTH_TETR_2"/>
    <property type="match status" value="1"/>
</dbReference>
<evidence type="ECO:0000313" key="4">
    <source>
        <dbReference type="EMBL" id="GHO49321.1"/>
    </source>
</evidence>
<evidence type="ECO:0000259" key="3">
    <source>
        <dbReference type="PROSITE" id="PS50977"/>
    </source>
</evidence>
<protein>
    <submittedName>
        <fullName evidence="4">TetR family transcriptional regulator</fullName>
    </submittedName>
</protein>
<evidence type="ECO:0000256" key="2">
    <source>
        <dbReference type="PROSITE-ProRule" id="PRU00335"/>
    </source>
</evidence>
<evidence type="ECO:0000313" key="5">
    <source>
        <dbReference type="Proteomes" id="UP000612362"/>
    </source>
</evidence>
<dbReference type="EMBL" id="BNJF01000005">
    <property type="protein sequence ID" value="GHO49321.1"/>
    <property type="molecule type" value="Genomic_DNA"/>
</dbReference>
<dbReference type="PRINTS" id="PR00455">
    <property type="entry name" value="HTHTETR"/>
</dbReference>
<dbReference type="InterPro" id="IPR039532">
    <property type="entry name" value="TetR_C_Firmicutes"/>
</dbReference>
<accession>A0A8J3I8B9</accession>
<dbReference type="Gene3D" id="1.10.357.10">
    <property type="entry name" value="Tetracycline Repressor, domain 2"/>
    <property type="match status" value="1"/>
</dbReference>
<organism evidence="4 5">
    <name type="scientific">Ktedonospora formicarum</name>
    <dbReference type="NCBI Taxonomy" id="2778364"/>
    <lineage>
        <taxon>Bacteria</taxon>
        <taxon>Bacillati</taxon>
        <taxon>Chloroflexota</taxon>
        <taxon>Ktedonobacteria</taxon>
        <taxon>Ktedonobacterales</taxon>
        <taxon>Ktedonobacteraceae</taxon>
        <taxon>Ktedonospora</taxon>
    </lineage>
</organism>
<dbReference type="RefSeq" id="WP_220198458.1">
    <property type="nucleotide sequence ID" value="NZ_BNJF01000005.1"/>
</dbReference>
<dbReference type="SUPFAM" id="SSF46689">
    <property type="entry name" value="Homeodomain-like"/>
    <property type="match status" value="1"/>
</dbReference>
<reference evidence="4" key="1">
    <citation type="submission" date="2020-10" db="EMBL/GenBank/DDBJ databases">
        <title>Taxonomic study of unclassified bacteria belonging to the class Ktedonobacteria.</title>
        <authorList>
            <person name="Yabe S."/>
            <person name="Wang C.M."/>
            <person name="Zheng Y."/>
            <person name="Sakai Y."/>
            <person name="Cavaletti L."/>
            <person name="Monciardini P."/>
            <person name="Donadio S."/>
        </authorList>
    </citation>
    <scope>NUCLEOTIDE SEQUENCE</scope>
    <source>
        <strain evidence="4">SOSP1-1</strain>
    </source>
</reference>
<comment type="caution">
    <text evidence="4">The sequence shown here is derived from an EMBL/GenBank/DDBJ whole genome shotgun (WGS) entry which is preliminary data.</text>
</comment>
<keyword evidence="1 2" id="KW-0238">DNA-binding</keyword>
<gene>
    <name evidence="4" type="ORF">KSX_74840</name>
</gene>
<dbReference type="Pfam" id="PF14278">
    <property type="entry name" value="TetR_C_8"/>
    <property type="match status" value="1"/>
</dbReference>
<dbReference type="Pfam" id="PF00440">
    <property type="entry name" value="TetR_N"/>
    <property type="match status" value="1"/>
</dbReference>
<name>A0A8J3I8B9_9CHLR</name>
<dbReference type="PANTHER" id="PTHR43479:SF7">
    <property type="entry name" value="TETR-FAMILY TRANSCRIPTIONAL REGULATOR"/>
    <property type="match status" value="1"/>
</dbReference>
<keyword evidence="5" id="KW-1185">Reference proteome</keyword>
<dbReference type="InterPro" id="IPR001647">
    <property type="entry name" value="HTH_TetR"/>
</dbReference>
<feature type="DNA-binding region" description="H-T-H motif" evidence="2">
    <location>
        <begin position="34"/>
        <end position="53"/>
    </location>
</feature>